<sequence>MKAFEGDLDFSSADNKLELLAETLTWVYRATKAAEMRKKNTGSGIVYDFNHYINRLTIINQKGPDPF</sequence>
<proteinExistence type="predicted"/>
<evidence type="ECO:0000313" key="1">
    <source>
        <dbReference type="EMBL" id="AMC92611.1"/>
    </source>
</evidence>
<dbReference type="AlphaFoldDB" id="A0A120JTE2"/>
<evidence type="ECO:0000313" key="2">
    <source>
        <dbReference type="Proteomes" id="UP000063781"/>
    </source>
</evidence>
<name>A0A120JTE2_9FIRM</name>
<dbReference type="EMBL" id="CP013213">
    <property type="protein sequence ID" value="AMC92611.1"/>
    <property type="molecule type" value="Genomic_DNA"/>
</dbReference>
<organism evidence="1 2">
    <name type="scientific">Erysipelothrix larvae</name>
    <dbReference type="NCBI Taxonomy" id="1514105"/>
    <lineage>
        <taxon>Bacteria</taxon>
        <taxon>Bacillati</taxon>
        <taxon>Bacillota</taxon>
        <taxon>Erysipelotrichia</taxon>
        <taxon>Erysipelotrichales</taxon>
        <taxon>Erysipelotrichaceae</taxon>
        <taxon>Erysipelothrix</taxon>
    </lineage>
</organism>
<reference evidence="1 2" key="1">
    <citation type="submission" date="2015-10" db="EMBL/GenBank/DDBJ databases">
        <title>Erysipelothrix larvae sp. LV19 isolated from the larval gut of the rhinoceros beetle, Trypoxylus dichotomus.</title>
        <authorList>
            <person name="Lim S."/>
            <person name="Kim B.-C."/>
        </authorList>
    </citation>
    <scope>NUCLEOTIDE SEQUENCE [LARGE SCALE GENOMIC DNA]</scope>
    <source>
        <strain evidence="1 2">LV19</strain>
    </source>
</reference>
<dbReference type="RefSeq" id="WP_067630133.1">
    <property type="nucleotide sequence ID" value="NZ_CP013213.1"/>
</dbReference>
<gene>
    <name evidence="1" type="ORF">AOC36_00955</name>
</gene>
<keyword evidence="2" id="KW-1185">Reference proteome</keyword>
<dbReference type="Proteomes" id="UP000063781">
    <property type="component" value="Chromosome"/>
</dbReference>
<accession>A0A120JTE2</accession>
<protein>
    <submittedName>
        <fullName evidence="1">Uncharacterized protein</fullName>
    </submittedName>
</protein>
<dbReference type="KEGG" id="erl:AOC36_00955"/>